<organism evidence="6 7">
    <name type="scientific">Bacteriovorax stolpii</name>
    <name type="common">Bdellovibrio stolpii</name>
    <dbReference type="NCBI Taxonomy" id="960"/>
    <lineage>
        <taxon>Bacteria</taxon>
        <taxon>Pseudomonadati</taxon>
        <taxon>Bdellovibrionota</taxon>
        <taxon>Bacteriovoracia</taxon>
        <taxon>Bacteriovoracales</taxon>
        <taxon>Bacteriovoracaceae</taxon>
        <taxon>Bacteriovorax</taxon>
    </lineage>
</organism>
<dbReference type="RefSeq" id="WP_102242726.1">
    <property type="nucleotide sequence ID" value="NZ_CP025704.1"/>
</dbReference>
<evidence type="ECO:0000256" key="5">
    <source>
        <dbReference type="ARBA" id="ARBA00022691"/>
    </source>
</evidence>
<dbReference type="SUPFAM" id="SSF47757">
    <property type="entry name" value="Chemotaxis receptor methyltransferase CheR, N-terminal domain"/>
    <property type="match status" value="1"/>
</dbReference>
<dbReference type="PANTHER" id="PTHR24422">
    <property type="entry name" value="CHEMOTAXIS PROTEIN METHYLTRANSFERASE"/>
    <property type="match status" value="1"/>
</dbReference>
<keyword evidence="5" id="KW-0949">S-adenosyl-L-methionine</keyword>
<dbReference type="KEGG" id="bsto:C0V70_04770"/>
<dbReference type="GO" id="GO:0008983">
    <property type="term" value="F:protein-glutamate O-methyltransferase activity"/>
    <property type="evidence" value="ECO:0007669"/>
    <property type="project" value="UniProtKB-EC"/>
</dbReference>
<dbReference type="InterPro" id="IPR026024">
    <property type="entry name" value="Chemotaxis_MeTrfase_CheR"/>
</dbReference>
<gene>
    <name evidence="6" type="ORF">C0V70_04770</name>
</gene>
<evidence type="ECO:0000313" key="7">
    <source>
        <dbReference type="Proteomes" id="UP000235584"/>
    </source>
</evidence>
<evidence type="ECO:0000256" key="1">
    <source>
        <dbReference type="ARBA" id="ARBA00001541"/>
    </source>
</evidence>
<dbReference type="SMART" id="SM00138">
    <property type="entry name" value="MeTrc"/>
    <property type="match status" value="1"/>
</dbReference>
<dbReference type="PROSITE" id="PS50123">
    <property type="entry name" value="CHER"/>
    <property type="match status" value="1"/>
</dbReference>
<dbReference type="InterPro" id="IPR029063">
    <property type="entry name" value="SAM-dependent_MTases_sf"/>
</dbReference>
<dbReference type="InterPro" id="IPR022642">
    <property type="entry name" value="CheR_C"/>
</dbReference>
<keyword evidence="4" id="KW-0808">Transferase</keyword>
<dbReference type="InterPro" id="IPR050903">
    <property type="entry name" value="Bact_Chemotaxis_MeTrfase"/>
</dbReference>
<dbReference type="InterPro" id="IPR000780">
    <property type="entry name" value="CheR_MeTrfase"/>
</dbReference>
<dbReference type="EC" id="2.1.1.80" evidence="2"/>
<dbReference type="Pfam" id="PF03705">
    <property type="entry name" value="CheR_N"/>
    <property type="match status" value="1"/>
</dbReference>
<comment type="catalytic activity">
    <reaction evidence="1">
        <text>L-glutamyl-[protein] + S-adenosyl-L-methionine = [protein]-L-glutamate 5-O-methyl ester + S-adenosyl-L-homocysteine</text>
        <dbReference type="Rhea" id="RHEA:24452"/>
        <dbReference type="Rhea" id="RHEA-COMP:10208"/>
        <dbReference type="Rhea" id="RHEA-COMP:10311"/>
        <dbReference type="ChEBI" id="CHEBI:29973"/>
        <dbReference type="ChEBI" id="CHEBI:57856"/>
        <dbReference type="ChEBI" id="CHEBI:59789"/>
        <dbReference type="ChEBI" id="CHEBI:82795"/>
        <dbReference type="EC" id="2.1.1.80"/>
    </reaction>
</comment>
<dbReference type="Pfam" id="PF01739">
    <property type="entry name" value="CheR"/>
    <property type="match status" value="1"/>
</dbReference>
<dbReference type="PRINTS" id="PR00996">
    <property type="entry name" value="CHERMTFRASE"/>
</dbReference>
<dbReference type="PIRSF" id="PIRSF000410">
    <property type="entry name" value="CheR"/>
    <property type="match status" value="1"/>
</dbReference>
<dbReference type="InterPro" id="IPR036804">
    <property type="entry name" value="CheR_N_sf"/>
</dbReference>
<protein>
    <recommendedName>
        <fullName evidence="2">protein-glutamate O-methyltransferase</fullName>
        <ecNumber evidence="2">2.1.1.80</ecNumber>
    </recommendedName>
</protein>
<dbReference type="AlphaFoldDB" id="A0A2K9NPI5"/>
<evidence type="ECO:0000256" key="4">
    <source>
        <dbReference type="ARBA" id="ARBA00022679"/>
    </source>
</evidence>
<dbReference type="Gene3D" id="3.40.50.150">
    <property type="entry name" value="Vaccinia Virus protein VP39"/>
    <property type="match status" value="1"/>
</dbReference>
<proteinExistence type="predicted"/>
<reference evidence="6 7" key="1">
    <citation type="submission" date="2018-01" db="EMBL/GenBank/DDBJ databases">
        <title>Complete genome sequence of Bacteriovorax stolpii DSM12778.</title>
        <authorList>
            <person name="Tang B."/>
            <person name="Chang J."/>
        </authorList>
    </citation>
    <scope>NUCLEOTIDE SEQUENCE [LARGE SCALE GENOMIC DNA]</scope>
    <source>
        <strain evidence="6 7">DSM 12778</strain>
    </source>
</reference>
<keyword evidence="7" id="KW-1185">Reference proteome</keyword>
<dbReference type="Proteomes" id="UP000235584">
    <property type="component" value="Chromosome"/>
</dbReference>
<evidence type="ECO:0000256" key="2">
    <source>
        <dbReference type="ARBA" id="ARBA00012534"/>
    </source>
</evidence>
<dbReference type="SUPFAM" id="SSF53335">
    <property type="entry name" value="S-adenosyl-L-methionine-dependent methyltransferases"/>
    <property type="match status" value="1"/>
</dbReference>
<evidence type="ECO:0000313" key="6">
    <source>
        <dbReference type="EMBL" id="AUN97431.1"/>
    </source>
</evidence>
<keyword evidence="3" id="KW-0489">Methyltransferase</keyword>
<dbReference type="Gene3D" id="1.10.155.10">
    <property type="entry name" value="Chemotaxis receptor methyltransferase CheR, N-terminal domain"/>
    <property type="match status" value="1"/>
</dbReference>
<accession>A0A2K9NPI5</accession>
<evidence type="ECO:0000256" key="3">
    <source>
        <dbReference type="ARBA" id="ARBA00022603"/>
    </source>
</evidence>
<name>A0A2K9NPI5_BACTC</name>
<dbReference type="InterPro" id="IPR022641">
    <property type="entry name" value="CheR_N"/>
</dbReference>
<dbReference type="GO" id="GO:0032259">
    <property type="term" value="P:methylation"/>
    <property type="evidence" value="ECO:0007669"/>
    <property type="project" value="UniProtKB-KW"/>
</dbReference>
<sequence length="289" mass="33829">MITDSLWTAFGPSPLTQEDFEYFAGKIKKLSGISMKQAKLDLIKTRLTQRLREHSYKNFSDYRNYLETLPDTHEEWQEFINILTTNKTDFFREPDHFHFLIQYILPKWLKEDKTTFHIWSAAASTGEEAYTLAMILKHYLPPGRDFKIIGTDIDTKVLKTAENAVYSLSKLHEIPDLYRDECLDIGEREAKGWFRIKAHLKEKVTFVPHNLIEASFVDDKGAPKIFDLILCRNVLIYFDKKTTELIAHKLYEHTIDQGFLFIGHSESFQGCTHSWLNHNSSIYQKAKRA</sequence>
<dbReference type="EMBL" id="CP025704">
    <property type="protein sequence ID" value="AUN97431.1"/>
    <property type="molecule type" value="Genomic_DNA"/>
</dbReference>
<dbReference type="PANTHER" id="PTHR24422:SF26">
    <property type="entry name" value="CHEMOTAXIS PROTEIN METHYLTRANSFERASE"/>
    <property type="match status" value="1"/>
</dbReference>